<keyword evidence="3 7" id="KW-0812">Transmembrane</keyword>
<comment type="subcellular location">
    <subcellularLocation>
        <location evidence="1">Cell membrane</location>
        <topology evidence="1">Multi-pass membrane protein</topology>
    </subcellularLocation>
</comment>
<sequence length="219" mass="23285">MTNIFGSSHPILRFLNGLAKHTPWLHGVATAYAVWAGLVILALLVVAGWLRARTQSVRSVAIAVWTPIGCVIALGFNQLIGHAVAEPRPYEELRNVDRLVPVTHDYSFPSDHAVAAGGVIVGLWLIERRLGILGAIFGLLLAADRVYVGAHYGHDVIAGLLLGGLVVLLGRWLVVPILERIGAIIAATRWRPLVVNARVPIPAHRGSVVGSGSSSAAHG</sequence>
<keyword evidence="10" id="KW-1185">Reference proteome</keyword>
<keyword evidence="4 9" id="KW-0378">Hydrolase</keyword>
<reference evidence="9 10" key="1">
    <citation type="journal article" date="2009" name="Genome Res.">
        <title>Complete genome of the cellulolytic thermophile Acidothermus cellulolyticus 11B provides insights into its ecophysiological and evolutionary adaptations.</title>
        <authorList>
            <person name="Barabote R.D."/>
            <person name="Xie G."/>
            <person name="Leu D.H."/>
            <person name="Normand P."/>
            <person name="Necsulea A."/>
            <person name="Daubin V."/>
            <person name="Medigue C."/>
            <person name="Adney W.S."/>
            <person name="Xu X.C."/>
            <person name="Lapidus A."/>
            <person name="Parales R.E."/>
            <person name="Detter C."/>
            <person name="Pujic P."/>
            <person name="Bruce D."/>
            <person name="Lavire C."/>
            <person name="Challacombe J.F."/>
            <person name="Brettin T.S."/>
            <person name="Berry A.M."/>
        </authorList>
    </citation>
    <scope>NUCLEOTIDE SEQUENCE [LARGE SCALE GENOMIC DNA]</scope>
    <source>
        <strain evidence="10">ATCC 43068 / DSM 8971 / 11B</strain>
    </source>
</reference>
<keyword evidence="6 7" id="KW-0472">Membrane</keyword>
<dbReference type="PANTHER" id="PTHR14969:SF62">
    <property type="entry name" value="DECAPRENYLPHOSPHORYL-5-PHOSPHORIBOSE PHOSPHATASE RV3807C-RELATED"/>
    <property type="match status" value="1"/>
</dbReference>
<evidence type="ECO:0000256" key="7">
    <source>
        <dbReference type="SAM" id="Phobius"/>
    </source>
</evidence>
<dbReference type="InterPro" id="IPR000326">
    <property type="entry name" value="PAP2/HPO"/>
</dbReference>
<evidence type="ECO:0000256" key="1">
    <source>
        <dbReference type="ARBA" id="ARBA00004651"/>
    </source>
</evidence>
<keyword evidence="5 7" id="KW-1133">Transmembrane helix</keyword>
<dbReference type="AlphaFoldDB" id="A0LS51"/>
<evidence type="ECO:0000256" key="3">
    <source>
        <dbReference type="ARBA" id="ARBA00022692"/>
    </source>
</evidence>
<dbReference type="InParanoid" id="A0LS51"/>
<evidence type="ECO:0000256" key="5">
    <source>
        <dbReference type="ARBA" id="ARBA00022989"/>
    </source>
</evidence>
<evidence type="ECO:0000313" key="9">
    <source>
        <dbReference type="EMBL" id="ABK52261.1"/>
    </source>
</evidence>
<protein>
    <submittedName>
        <fullName evidence="9">Undecaprenyl-diphosphatase</fullName>
        <ecNumber evidence="9">3.6.1.27</ecNumber>
    </submittedName>
</protein>
<evidence type="ECO:0000256" key="4">
    <source>
        <dbReference type="ARBA" id="ARBA00022801"/>
    </source>
</evidence>
<proteinExistence type="predicted"/>
<gene>
    <name evidence="9" type="ordered locus">Acel_0488</name>
</gene>
<evidence type="ECO:0000256" key="6">
    <source>
        <dbReference type="ARBA" id="ARBA00023136"/>
    </source>
</evidence>
<feature type="transmembrane region" description="Helical" evidence="7">
    <location>
        <begin position="132"/>
        <end position="150"/>
    </location>
</feature>
<dbReference type="PANTHER" id="PTHR14969">
    <property type="entry name" value="SPHINGOSINE-1-PHOSPHATE PHOSPHOHYDROLASE"/>
    <property type="match status" value="1"/>
</dbReference>
<dbReference type="Proteomes" id="UP000008221">
    <property type="component" value="Chromosome"/>
</dbReference>
<feature type="transmembrane region" description="Helical" evidence="7">
    <location>
        <begin position="156"/>
        <end position="174"/>
    </location>
</feature>
<dbReference type="HOGENOM" id="CLU_072573_8_0_11"/>
<feature type="transmembrane region" description="Helical" evidence="7">
    <location>
        <begin position="24"/>
        <end position="50"/>
    </location>
</feature>
<dbReference type="STRING" id="351607.Acel_0488"/>
<dbReference type="KEGG" id="ace:Acel_0488"/>
<feature type="transmembrane region" description="Helical" evidence="7">
    <location>
        <begin position="106"/>
        <end position="125"/>
    </location>
</feature>
<dbReference type="Gene3D" id="1.20.144.10">
    <property type="entry name" value="Phosphatidic acid phosphatase type 2/haloperoxidase"/>
    <property type="match status" value="1"/>
</dbReference>
<feature type="domain" description="Phosphatidic acid phosphatase type 2/haloperoxidase" evidence="8">
    <location>
        <begin position="60"/>
        <end position="171"/>
    </location>
</feature>
<evidence type="ECO:0000256" key="2">
    <source>
        <dbReference type="ARBA" id="ARBA00022475"/>
    </source>
</evidence>
<dbReference type="Pfam" id="PF01569">
    <property type="entry name" value="PAP2"/>
    <property type="match status" value="1"/>
</dbReference>
<evidence type="ECO:0000313" key="10">
    <source>
        <dbReference type="Proteomes" id="UP000008221"/>
    </source>
</evidence>
<dbReference type="SMART" id="SM00014">
    <property type="entry name" value="acidPPc"/>
    <property type="match status" value="1"/>
</dbReference>
<dbReference type="GO" id="GO:0050380">
    <property type="term" value="F:undecaprenyl-diphosphatase activity"/>
    <property type="evidence" value="ECO:0007669"/>
    <property type="project" value="UniProtKB-EC"/>
</dbReference>
<dbReference type="EMBL" id="CP000481">
    <property type="protein sequence ID" value="ABK52261.1"/>
    <property type="molecule type" value="Genomic_DNA"/>
</dbReference>
<organism evidence="9 10">
    <name type="scientific">Acidothermus cellulolyticus (strain ATCC 43068 / DSM 8971 / 11B)</name>
    <dbReference type="NCBI Taxonomy" id="351607"/>
    <lineage>
        <taxon>Bacteria</taxon>
        <taxon>Bacillati</taxon>
        <taxon>Actinomycetota</taxon>
        <taxon>Actinomycetes</taxon>
        <taxon>Acidothermales</taxon>
        <taxon>Acidothermaceae</taxon>
        <taxon>Acidothermus</taxon>
    </lineage>
</organism>
<dbReference type="RefSeq" id="WP_011719324.1">
    <property type="nucleotide sequence ID" value="NC_008578.1"/>
</dbReference>
<name>A0LS51_ACIC1</name>
<dbReference type="OrthoDB" id="5243958at2"/>
<dbReference type="GO" id="GO:0005886">
    <property type="term" value="C:plasma membrane"/>
    <property type="evidence" value="ECO:0007669"/>
    <property type="project" value="UniProtKB-SubCell"/>
</dbReference>
<feature type="transmembrane region" description="Helical" evidence="7">
    <location>
        <begin position="62"/>
        <end position="80"/>
    </location>
</feature>
<dbReference type="SUPFAM" id="SSF48317">
    <property type="entry name" value="Acid phosphatase/Vanadium-dependent haloperoxidase"/>
    <property type="match status" value="1"/>
</dbReference>
<dbReference type="InterPro" id="IPR036938">
    <property type="entry name" value="PAP2/HPO_sf"/>
</dbReference>
<evidence type="ECO:0000259" key="8">
    <source>
        <dbReference type="SMART" id="SM00014"/>
    </source>
</evidence>
<accession>A0LS51</accession>
<dbReference type="eggNOG" id="COG0671">
    <property type="taxonomic scope" value="Bacteria"/>
</dbReference>
<keyword evidence="2" id="KW-1003">Cell membrane</keyword>
<dbReference type="EC" id="3.6.1.27" evidence="9"/>